<evidence type="ECO:0000313" key="5">
    <source>
        <dbReference type="Proteomes" id="UP000642919"/>
    </source>
</evidence>
<evidence type="ECO:0000259" key="2">
    <source>
        <dbReference type="Pfam" id="PF26442"/>
    </source>
</evidence>
<dbReference type="Pfam" id="PF26443">
    <property type="entry name" value="DUF8122"/>
    <property type="match status" value="1"/>
</dbReference>
<name>A0A841HF18_HALSI</name>
<accession>A0A841HF18</accession>
<dbReference type="AlphaFoldDB" id="A0A841HF18"/>
<evidence type="ECO:0000256" key="1">
    <source>
        <dbReference type="SAM" id="MobiDB-lite"/>
    </source>
</evidence>
<feature type="domain" description="DUF8122" evidence="3">
    <location>
        <begin position="86"/>
        <end position="109"/>
    </location>
</feature>
<dbReference type="EMBL" id="JACHGX010000009">
    <property type="protein sequence ID" value="MBB6090852.1"/>
    <property type="molecule type" value="Genomic_DNA"/>
</dbReference>
<evidence type="ECO:0000313" key="4">
    <source>
        <dbReference type="EMBL" id="MBB6090852.1"/>
    </source>
</evidence>
<sequence>MSVHYTHQQSYVPPINRPHAPEQWRKRTPAEIDIEAAWKLAIPVRAPECNAQDVRLYAPYDALLLVRGGLLRTALLSDHRTDLAGLFPCPSCDDLVDPIRSDCCPWCDAVLEDVARSSIRVTKGGGQR</sequence>
<feature type="region of interest" description="Disordered" evidence="1">
    <location>
        <begin position="1"/>
        <end position="21"/>
    </location>
</feature>
<dbReference type="InterPro" id="IPR058996">
    <property type="entry name" value="Toxin-rel_dom"/>
</dbReference>
<dbReference type="InterPro" id="IPR058435">
    <property type="entry name" value="DUF8122"/>
</dbReference>
<dbReference type="Pfam" id="PF26442">
    <property type="entry name" value="Halo_toxin"/>
    <property type="match status" value="1"/>
</dbReference>
<feature type="domain" description="RelE toxin-related" evidence="2">
    <location>
        <begin position="17"/>
        <end position="75"/>
    </location>
</feature>
<reference evidence="4" key="1">
    <citation type="submission" date="2020-08" db="EMBL/GenBank/DDBJ databases">
        <title>Genomic Encyclopedia of Type Strains, Phase IV (KMG-IV): sequencing the most valuable type-strain genomes for metagenomic binning, comparative biology and taxonomic classification.</title>
        <authorList>
            <person name="Goeker M."/>
        </authorList>
    </citation>
    <scope>NUCLEOTIDE SEQUENCE</scope>
    <source>
        <strain evidence="4">DSM 669</strain>
    </source>
</reference>
<organism evidence="4 5">
    <name type="scientific">Halobacterium salinarum</name>
    <name type="common">Halobacterium halobium</name>
    <dbReference type="NCBI Taxonomy" id="2242"/>
    <lineage>
        <taxon>Archaea</taxon>
        <taxon>Methanobacteriati</taxon>
        <taxon>Methanobacteriota</taxon>
        <taxon>Stenosarchaea group</taxon>
        <taxon>Halobacteria</taxon>
        <taxon>Halobacteriales</taxon>
        <taxon>Halobacteriaceae</taxon>
        <taxon>Halobacterium</taxon>
    </lineage>
</organism>
<dbReference type="Proteomes" id="UP000642919">
    <property type="component" value="Unassembled WGS sequence"/>
</dbReference>
<gene>
    <name evidence="4" type="ORF">HNR49_002238</name>
</gene>
<comment type="caution">
    <text evidence="4">The sequence shown here is derived from an EMBL/GenBank/DDBJ whole genome shotgun (WGS) entry which is preliminary data.</text>
</comment>
<feature type="compositionally biased region" description="Polar residues" evidence="1">
    <location>
        <begin position="1"/>
        <end position="11"/>
    </location>
</feature>
<proteinExistence type="predicted"/>
<protein>
    <submittedName>
        <fullName evidence="4">Uncharacterized protein</fullName>
    </submittedName>
</protein>
<dbReference type="RefSeq" id="WP_183377402.1">
    <property type="nucleotide sequence ID" value="NZ_JACHGX010000009.1"/>
</dbReference>
<evidence type="ECO:0000259" key="3">
    <source>
        <dbReference type="Pfam" id="PF26443"/>
    </source>
</evidence>